<dbReference type="PROSITE" id="PS50110">
    <property type="entry name" value="RESPONSE_REGULATORY"/>
    <property type="match status" value="1"/>
</dbReference>
<protein>
    <submittedName>
        <fullName evidence="8">DNA-binding response OmpR family regulator</fullName>
    </submittedName>
</protein>
<evidence type="ECO:0000256" key="2">
    <source>
        <dbReference type="ARBA" id="ARBA00023012"/>
    </source>
</evidence>
<dbReference type="InterPro" id="IPR039420">
    <property type="entry name" value="WalR-like"/>
</dbReference>
<dbReference type="AlphaFoldDB" id="A0A4R6INF5"/>
<evidence type="ECO:0000313" key="8">
    <source>
        <dbReference type="EMBL" id="TDO23779.1"/>
    </source>
</evidence>
<dbReference type="EMBL" id="SNWM01000001">
    <property type="protein sequence ID" value="TDO23779.1"/>
    <property type="molecule type" value="Genomic_DNA"/>
</dbReference>
<dbReference type="CDD" id="cd17574">
    <property type="entry name" value="REC_OmpR"/>
    <property type="match status" value="1"/>
</dbReference>
<dbReference type="Gene3D" id="1.10.10.10">
    <property type="entry name" value="Winged helix-like DNA-binding domain superfamily/Winged helix DNA-binding domain"/>
    <property type="match status" value="1"/>
</dbReference>
<dbReference type="PANTHER" id="PTHR48111">
    <property type="entry name" value="REGULATOR OF RPOS"/>
    <property type="match status" value="1"/>
</dbReference>
<feature type="domain" description="OmpR/PhoB-type" evidence="7">
    <location>
        <begin position="128"/>
        <end position="225"/>
    </location>
</feature>
<name>A0A4R6INF5_9SPHI</name>
<keyword evidence="2" id="KW-0902">Two-component regulatory system</keyword>
<keyword evidence="1 4" id="KW-0597">Phosphoprotein</keyword>
<dbReference type="GO" id="GO:0032993">
    <property type="term" value="C:protein-DNA complex"/>
    <property type="evidence" value="ECO:0007669"/>
    <property type="project" value="TreeGrafter"/>
</dbReference>
<dbReference type="OrthoDB" id="9790442at2"/>
<dbReference type="GO" id="GO:0006355">
    <property type="term" value="P:regulation of DNA-templated transcription"/>
    <property type="evidence" value="ECO:0007669"/>
    <property type="project" value="InterPro"/>
</dbReference>
<feature type="modified residue" description="4-aspartylphosphate" evidence="4">
    <location>
        <position position="52"/>
    </location>
</feature>
<dbReference type="CDD" id="cd00383">
    <property type="entry name" value="trans_reg_C"/>
    <property type="match status" value="1"/>
</dbReference>
<evidence type="ECO:0000256" key="1">
    <source>
        <dbReference type="ARBA" id="ARBA00022553"/>
    </source>
</evidence>
<evidence type="ECO:0000259" key="6">
    <source>
        <dbReference type="PROSITE" id="PS50110"/>
    </source>
</evidence>
<feature type="DNA-binding region" description="OmpR/PhoB-type" evidence="5">
    <location>
        <begin position="128"/>
        <end position="225"/>
    </location>
</feature>
<dbReference type="SMART" id="SM00448">
    <property type="entry name" value="REC"/>
    <property type="match status" value="1"/>
</dbReference>
<dbReference type="InterPro" id="IPR001789">
    <property type="entry name" value="Sig_transdc_resp-reg_receiver"/>
</dbReference>
<dbReference type="PANTHER" id="PTHR48111:SF40">
    <property type="entry name" value="PHOSPHATE REGULON TRANSCRIPTIONAL REGULATORY PROTEIN PHOB"/>
    <property type="match status" value="1"/>
</dbReference>
<feature type="domain" description="Response regulatory" evidence="6">
    <location>
        <begin position="3"/>
        <end position="117"/>
    </location>
</feature>
<evidence type="ECO:0000256" key="5">
    <source>
        <dbReference type="PROSITE-ProRule" id="PRU01091"/>
    </source>
</evidence>
<dbReference type="PROSITE" id="PS51755">
    <property type="entry name" value="OMPR_PHOB"/>
    <property type="match status" value="1"/>
</dbReference>
<dbReference type="SUPFAM" id="SSF46894">
    <property type="entry name" value="C-terminal effector domain of the bipartite response regulators"/>
    <property type="match status" value="1"/>
</dbReference>
<dbReference type="GO" id="GO:0000976">
    <property type="term" value="F:transcription cis-regulatory region binding"/>
    <property type="evidence" value="ECO:0007669"/>
    <property type="project" value="TreeGrafter"/>
</dbReference>
<dbReference type="InterPro" id="IPR001867">
    <property type="entry name" value="OmpR/PhoB-type_DNA-bd"/>
</dbReference>
<dbReference type="GO" id="GO:0005829">
    <property type="term" value="C:cytosol"/>
    <property type="evidence" value="ECO:0007669"/>
    <property type="project" value="TreeGrafter"/>
</dbReference>
<keyword evidence="3 5" id="KW-0238">DNA-binding</keyword>
<dbReference type="SUPFAM" id="SSF52172">
    <property type="entry name" value="CheY-like"/>
    <property type="match status" value="1"/>
</dbReference>
<proteinExistence type="predicted"/>
<dbReference type="InterPro" id="IPR011006">
    <property type="entry name" value="CheY-like_superfamily"/>
</dbReference>
<dbReference type="Pfam" id="PF00072">
    <property type="entry name" value="Response_reg"/>
    <property type="match status" value="1"/>
</dbReference>
<dbReference type="Gene3D" id="6.10.250.690">
    <property type="match status" value="1"/>
</dbReference>
<evidence type="ECO:0000259" key="7">
    <source>
        <dbReference type="PROSITE" id="PS51755"/>
    </source>
</evidence>
<accession>A0A4R6INF5</accession>
<sequence length="228" mass="26190">MKHILLAEDDLDFAGILKQYLELAGFQVTWMSNGLEALKFLNSDRVDICVLDVMMPVMDGFTLAAEVINIFPDMPFVFLTARNQKEDKLKGLKLGADDYVVKPFEADELVLRIRNILKRTETTFVPATEVITAGSYTLDRSRLLLLHDLGNTRLTEKEAELLLYFCKHQNRVLKREELLLQIWKSDDYFSGRSLDVFVSKLRKYLSAEPRISIETIRGSGFEFKTSID</sequence>
<dbReference type="RefSeq" id="WP_133551324.1">
    <property type="nucleotide sequence ID" value="NZ_SNWM01000001.1"/>
</dbReference>
<dbReference type="Proteomes" id="UP000295499">
    <property type="component" value="Unassembled WGS sequence"/>
</dbReference>
<dbReference type="InterPro" id="IPR036388">
    <property type="entry name" value="WH-like_DNA-bd_sf"/>
</dbReference>
<dbReference type="SMART" id="SM00862">
    <property type="entry name" value="Trans_reg_C"/>
    <property type="match status" value="1"/>
</dbReference>
<dbReference type="Pfam" id="PF00486">
    <property type="entry name" value="Trans_reg_C"/>
    <property type="match status" value="1"/>
</dbReference>
<dbReference type="InterPro" id="IPR016032">
    <property type="entry name" value="Sig_transdc_resp-reg_C-effctor"/>
</dbReference>
<reference evidence="8 9" key="1">
    <citation type="submission" date="2019-03" db="EMBL/GenBank/DDBJ databases">
        <title>Genomic Encyclopedia of Archaeal and Bacterial Type Strains, Phase II (KMG-II): from individual species to whole genera.</title>
        <authorList>
            <person name="Goeker M."/>
        </authorList>
    </citation>
    <scope>NUCLEOTIDE SEQUENCE [LARGE SCALE GENOMIC DNA]</scope>
    <source>
        <strain evidence="8 9">DSM 19034</strain>
    </source>
</reference>
<comment type="caution">
    <text evidence="8">The sequence shown here is derived from an EMBL/GenBank/DDBJ whole genome shotgun (WGS) entry which is preliminary data.</text>
</comment>
<evidence type="ECO:0000313" key="9">
    <source>
        <dbReference type="Proteomes" id="UP000295499"/>
    </source>
</evidence>
<keyword evidence="9" id="KW-1185">Reference proteome</keyword>
<evidence type="ECO:0000256" key="3">
    <source>
        <dbReference type="ARBA" id="ARBA00023125"/>
    </source>
</evidence>
<gene>
    <name evidence="8" type="ORF">CLV32_0064</name>
</gene>
<dbReference type="GO" id="GO:0000156">
    <property type="term" value="F:phosphorelay response regulator activity"/>
    <property type="evidence" value="ECO:0007669"/>
    <property type="project" value="TreeGrafter"/>
</dbReference>
<evidence type="ECO:0000256" key="4">
    <source>
        <dbReference type="PROSITE-ProRule" id="PRU00169"/>
    </source>
</evidence>
<organism evidence="8 9">
    <name type="scientific">Pedobacter duraquae</name>
    <dbReference type="NCBI Taxonomy" id="425511"/>
    <lineage>
        <taxon>Bacteria</taxon>
        <taxon>Pseudomonadati</taxon>
        <taxon>Bacteroidota</taxon>
        <taxon>Sphingobacteriia</taxon>
        <taxon>Sphingobacteriales</taxon>
        <taxon>Sphingobacteriaceae</taxon>
        <taxon>Pedobacter</taxon>
    </lineage>
</organism>
<dbReference type="Gene3D" id="3.40.50.2300">
    <property type="match status" value="1"/>
</dbReference>